<protein>
    <submittedName>
        <fullName evidence="8">RNA methyltransferase</fullName>
    </submittedName>
</protein>
<keyword evidence="4" id="KW-0949">S-adenosyl-L-methionine</keyword>
<dbReference type="PANTHER" id="PTHR43453">
    <property type="entry name" value="RRNA METHYLASE-LIKE"/>
    <property type="match status" value="1"/>
</dbReference>
<evidence type="ECO:0000313" key="8">
    <source>
        <dbReference type="EMBL" id="WDE97000.1"/>
    </source>
</evidence>
<dbReference type="InterPro" id="IPR029028">
    <property type="entry name" value="Alpha/beta_knot_MTases"/>
</dbReference>
<dbReference type="GO" id="GO:0032259">
    <property type="term" value="P:methylation"/>
    <property type="evidence" value="ECO:0007669"/>
    <property type="project" value="UniProtKB-KW"/>
</dbReference>
<dbReference type="Proteomes" id="UP001214250">
    <property type="component" value="Chromosome 1"/>
</dbReference>
<accession>A0ABY7VUW1</accession>
<sequence length="187" mass="21182">MENLYQEHNASAILRNADAFGIQNIHVIENNNDFAANKEISMSAHKWLDIKAWNEESQNNTRNCLKSLKDQGYKICATSLRPDSITIDELPVDQPLALCFGTELTGLSEEAHELADYMVYIPMSGFIQSFNVSVASALSLSTLRNKLIEQEVPYQLNSEKTLDTKIDWTLKSIKRSECILEHYLPNS</sequence>
<evidence type="ECO:0000256" key="5">
    <source>
        <dbReference type="ARBA" id="ARBA00022694"/>
    </source>
</evidence>
<dbReference type="GO" id="GO:0008168">
    <property type="term" value="F:methyltransferase activity"/>
    <property type="evidence" value="ECO:0007669"/>
    <property type="project" value="UniProtKB-KW"/>
</dbReference>
<dbReference type="InterPro" id="IPR001537">
    <property type="entry name" value="SpoU_MeTrfase"/>
</dbReference>
<name>A0ABY7VUW1_9BACT</name>
<dbReference type="InterPro" id="IPR033671">
    <property type="entry name" value="TrmH"/>
</dbReference>
<keyword evidence="3" id="KW-0808">Transferase</keyword>
<keyword evidence="1" id="KW-0820">tRNA-binding</keyword>
<evidence type="ECO:0000256" key="2">
    <source>
        <dbReference type="ARBA" id="ARBA00022603"/>
    </source>
</evidence>
<dbReference type="PANTHER" id="PTHR43453:SF1">
    <property type="entry name" value="TRNA_RRNA METHYLTRANSFERASE SPOU TYPE DOMAIN-CONTAINING PROTEIN"/>
    <property type="match status" value="1"/>
</dbReference>
<dbReference type="CDD" id="cd18092">
    <property type="entry name" value="SpoU-like_TrmH"/>
    <property type="match status" value="1"/>
</dbReference>
<keyword evidence="6" id="KW-0694">RNA-binding</keyword>
<dbReference type="SUPFAM" id="SSF75217">
    <property type="entry name" value="alpha/beta knot"/>
    <property type="match status" value="1"/>
</dbReference>
<dbReference type="InterPro" id="IPR029026">
    <property type="entry name" value="tRNA_m1G_MTases_N"/>
</dbReference>
<evidence type="ECO:0000313" key="9">
    <source>
        <dbReference type="Proteomes" id="UP001214250"/>
    </source>
</evidence>
<keyword evidence="2 8" id="KW-0489">Methyltransferase</keyword>
<evidence type="ECO:0000256" key="4">
    <source>
        <dbReference type="ARBA" id="ARBA00022691"/>
    </source>
</evidence>
<reference evidence="8 9" key="1">
    <citation type="submission" date="2023-02" db="EMBL/GenBank/DDBJ databases">
        <title>Genome sequence of Lentisphaera profundi SAORIC-696.</title>
        <authorList>
            <person name="Kim e."/>
            <person name="Cho J.-C."/>
            <person name="Choi A."/>
            <person name="Kang I."/>
        </authorList>
    </citation>
    <scope>NUCLEOTIDE SEQUENCE [LARGE SCALE GENOMIC DNA]</scope>
    <source>
        <strain evidence="8 9">SAORIC-696</strain>
    </source>
</reference>
<organism evidence="8 9">
    <name type="scientific">Lentisphaera profundi</name>
    <dbReference type="NCBI Taxonomy" id="1658616"/>
    <lineage>
        <taxon>Bacteria</taxon>
        <taxon>Pseudomonadati</taxon>
        <taxon>Lentisphaerota</taxon>
        <taxon>Lentisphaeria</taxon>
        <taxon>Lentisphaerales</taxon>
        <taxon>Lentisphaeraceae</taxon>
        <taxon>Lentisphaera</taxon>
    </lineage>
</organism>
<evidence type="ECO:0000256" key="6">
    <source>
        <dbReference type="ARBA" id="ARBA00022884"/>
    </source>
</evidence>
<evidence type="ECO:0000259" key="7">
    <source>
        <dbReference type="Pfam" id="PF00588"/>
    </source>
</evidence>
<keyword evidence="5" id="KW-0819">tRNA processing</keyword>
<dbReference type="Pfam" id="PF00588">
    <property type="entry name" value="SpoU_methylase"/>
    <property type="match status" value="1"/>
</dbReference>
<feature type="domain" description="tRNA/rRNA methyltransferase SpoU type" evidence="7">
    <location>
        <begin position="2"/>
        <end position="140"/>
    </location>
</feature>
<proteinExistence type="predicted"/>
<keyword evidence="9" id="KW-1185">Reference proteome</keyword>
<evidence type="ECO:0000256" key="3">
    <source>
        <dbReference type="ARBA" id="ARBA00022679"/>
    </source>
</evidence>
<dbReference type="Gene3D" id="3.40.1280.10">
    <property type="match status" value="1"/>
</dbReference>
<gene>
    <name evidence="8" type="ORF">PQO03_03370</name>
</gene>
<dbReference type="RefSeq" id="WP_274151117.1">
    <property type="nucleotide sequence ID" value="NZ_CP117811.1"/>
</dbReference>
<evidence type="ECO:0000256" key="1">
    <source>
        <dbReference type="ARBA" id="ARBA00022555"/>
    </source>
</evidence>
<dbReference type="EMBL" id="CP117811">
    <property type="protein sequence ID" value="WDE97000.1"/>
    <property type="molecule type" value="Genomic_DNA"/>
</dbReference>